<dbReference type="Pfam" id="PF07624">
    <property type="entry name" value="PSD2"/>
    <property type="match status" value="1"/>
</dbReference>
<dbReference type="Pfam" id="PF07637">
    <property type="entry name" value="PSD5"/>
    <property type="match status" value="1"/>
</dbReference>
<evidence type="ECO:0000259" key="7">
    <source>
        <dbReference type="Pfam" id="PF07635"/>
    </source>
</evidence>
<evidence type="ECO:0000259" key="8">
    <source>
        <dbReference type="Pfam" id="PF07637"/>
    </source>
</evidence>
<feature type="domain" description="DUF1585" evidence="3">
    <location>
        <begin position="732"/>
        <end position="805"/>
    </location>
</feature>
<dbReference type="InterPro" id="IPR011429">
    <property type="entry name" value="Cyt_c_Planctomycete-type"/>
</dbReference>
<keyword evidence="2" id="KW-0732">Signal</keyword>
<proteinExistence type="predicted"/>
<dbReference type="Pfam" id="PF07631">
    <property type="entry name" value="PSD4"/>
    <property type="match status" value="1"/>
</dbReference>
<reference evidence="9 10" key="1">
    <citation type="submission" date="2020-10" db="EMBL/GenBank/DDBJ databases">
        <title>Wide distribution of Phycisphaera-like planctomycetes from WD2101 soil group in peatlands and genome analysis of the first cultivated representative.</title>
        <authorList>
            <person name="Dedysh S.N."/>
            <person name="Beletsky A.V."/>
            <person name="Ivanova A."/>
            <person name="Kulichevskaya I.S."/>
            <person name="Suzina N.E."/>
            <person name="Philippov D.A."/>
            <person name="Rakitin A.L."/>
            <person name="Mardanov A.V."/>
            <person name="Ravin N.V."/>
        </authorList>
    </citation>
    <scope>NUCLEOTIDE SEQUENCE [LARGE SCALE GENOMIC DNA]</scope>
    <source>
        <strain evidence="9 10">M1803</strain>
    </source>
</reference>
<evidence type="ECO:0000256" key="2">
    <source>
        <dbReference type="SAM" id="SignalP"/>
    </source>
</evidence>
<name>A0A7M2WW96_9BACT</name>
<dbReference type="Pfam" id="PF07626">
    <property type="entry name" value="PSD3"/>
    <property type="match status" value="1"/>
</dbReference>
<evidence type="ECO:0000259" key="3">
    <source>
        <dbReference type="Pfam" id="PF07624"/>
    </source>
</evidence>
<evidence type="ECO:0000259" key="6">
    <source>
        <dbReference type="Pfam" id="PF07631"/>
    </source>
</evidence>
<evidence type="ECO:0000313" key="9">
    <source>
        <dbReference type="EMBL" id="QOV89482.1"/>
    </source>
</evidence>
<feature type="domain" description="DUF1595" evidence="8">
    <location>
        <begin position="388"/>
        <end position="448"/>
    </location>
</feature>
<feature type="domain" description="DUF1592" evidence="6">
    <location>
        <begin position="453"/>
        <end position="580"/>
    </location>
</feature>
<protein>
    <submittedName>
        <fullName evidence="9">DUF1592 domain-containing protein</fullName>
    </submittedName>
</protein>
<keyword evidence="10" id="KW-1185">Reference proteome</keyword>
<dbReference type="RefSeq" id="WP_206292524.1">
    <property type="nucleotide sequence ID" value="NZ_CP063458.1"/>
</dbReference>
<evidence type="ECO:0000259" key="4">
    <source>
        <dbReference type="Pfam" id="PF07626"/>
    </source>
</evidence>
<dbReference type="AlphaFoldDB" id="A0A7M2WW96"/>
<feature type="domain" description="DUF1587" evidence="4">
    <location>
        <begin position="123"/>
        <end position="186"/>
    </location>
</feature>
<feature type="signal peptide" evidence="2">
    <location>
        <begin position="1"/>
        <end position="29"/>
    </location>
</feature>
<gene>
    <name evidence="9" type="ORF">IPV69_25345</name>
</gene>
<evidence type="ECO:0000256" key="1">
    <source>
        <dbReference type="SAM" id="MobiDB-lite"/>
    </source>
</evidence>
<evidence type="ECO:0000259" key="5">
    <source>
        <dbReference type="Pfam" id="PF07627"/>
    </source>
</evidence>
<feature type="domain" description="Cytochrome C Planctomycete-type" evidence="7">
    <location>
        <begin position="43"/>
        <end position="89"/>
    </location>
</feature>
<feature type="domain" description="DUF1588" evidence="5">
    <location>
        <begin position="599"/>
        <end position="695"/>
    </location>
</feature>
<dbReference type="InterPro" id="IPR013043">
    <property type="entry name" value="DUF1595"/>
</dbReference>
<dbReference type="InterPro" id="IPR013036">
    <property type="entry name" value="DUF1587"/>
</dbReference>
<dbReference type="Pfam" id="PF07627">
    <property type="entry name" value="PSCyt3"/>
    <property type="match status" value="1"/>
</dbReference>
<dbReference type="InterPro" id="IPR013039">
    <property type="entry name" value="DUF1588"/>
</dbReference>
<feature type="compositionally biased region" description="Polar residues" evidence="1">
    <location>
        <begin position="699"/>
        <end position="711"/>
    </location>
</feature>
<dbReference type="InterPro" id="IPR013042">
    <property type="entry name" value="DUF1592"/>
</dbReference>
<evidence type="ECO:0000313" key="10">
    <source>
        <dbReference type="Proteomes" id="UP000593765"/>
    </source>
</evidence>
<dbReference type="Pfam" id="PF07635">
    <property type="entry name" value="PSCyt1"/>
    <property type="match status" value="1"/>
</dbReference>
<feature type="region of interest" description="Disordered" evidence="1">
    <location>
        <begin position="699"/>
        <end position="720"/>
    </location>
</feature>
<dbReference type="Proteomes" id="UP000593765">
    <property type="component" value="Chromosome"/>
</dbReference>
<dbReference type="EMBL" id="CP063458">
    <property type="protein sequence ID" value="QOV89482.1"/>
    <property type="molecule type" value="Genomic_DNA"/>
</dbReference>
<dbReference type="KEGG" id="hbs:IPV69_25345"/>
<organism evidence="9 10">
    <name type="scientific">Humisphaera borealis</name>
    <dbReference type="NCBI Taxonomy" id="2807512"/>
    <lineage>
        <taxon>Bacteria</taxon>
        <taxon>Pseudomonadati</taxon>
        <taxon>Planctomycetota</taxon>
        <taxon>Phycisphaerae</taxon>
        <taxon>Tepidisphaerales</taxon>
        <taxon>Tepidisphaeraceae</taxon>
        <taxon>Humisphaera</taxon>
    </lineage>
</organism>
<feature type="chain" id="PRO_5034128263" evidence="2">
    <location>
        <begin position="30"/>
        <end position="808"/>
    </location>
</feature>
<accession>A0A7M2WW96</accession>
<dbReference type="InterPro" id="IPR011478">
    <property type="entry name" value="DUF1585"/>
</dbReference>
<sequence>MIALIHRFPSRVCLPAFGFLLLYAGVAGAADLKPVQPFLKAHCYDCHDGNSAKGGLDLEKLDTDLTKPGPLSKWVRIYDRVARREMPPPKKAKAAEPQKPAFLASLNVPLTQASAGQAHTVIRRLNRVEYENTLRDMLDVRTELQSLLPEDGKAHGFDNIGEALDLSPVQLQRYMEAAGKALDDAICRGPKPETATVVADIGAGRNAEFVGKHWFRRADGALVFYNEGGYPAIKPGDFRVVTEGLYRIRLSGEAFQTTKPVTFAVHLGSDSVTGTVQTSYHQFVPDENRTILFEANLRKGDTIRLMPQNLPNPYNEIQKNGVAAYKGPGLAVTKLEIEGPLLPEWPTRGHKVRFGDLLATDAVPENQRKNKYYKPNYQILAKDPAAEAARILPKFVETAFRRPITPADVAPFLELAKAELASGSTFEHAMRTAHVAVLCSPDFLYLVEQPGKLDDYGIASRLSYMLWGTLPDAALIDAAAKKQLTTPAGLRAHTERLLADKRSSRFTKNFTGQWLNLREIDFTVPDKQLYPEYDDQLKDAMVRETELFFDEVLTRNLSLLNFIDSDWTMLNERLARHYRIDGVIGTEMRKVSLKPEYKRGGVMTQASILKVSANGTTTSPVVRGAWILERIIGFHPPPPPPGVPGVEPDIRGATTLRQQLDKHRTNETCNSCHQVIDPPGFALESYDVMGGYRENYRSLGTQFKSPPTTETGGKRVSWRVGPPVDATGVTSDGKPFSSLADYKKILLADKNMLTRGLAEKVATYATGRGMGFSDRLEIDRITKAVAGKNYGFRDLVHEVVQSEVFRSK</sequence>